<dbReference type="EMBL" id="JAERTY010000007">
    <property type="protein sequence ID" value="MBL1409807.1"/>
    <property type="molecule type" value="Genomic_DNA"/>
</dbReference>
<dbReference type="Pfam" id="PF16371">
    <property type="entry name" value="MetallophosN"/>
    <property type="match status" value="1"/>
</dbReference>
<feature type="domain" description="Calcineurin-like phosphoesterase C-terminal" evidence="2">
    <location>
        <begin position="318"/>
        <end position="474"/>
    </location>
</feature>
<name>A0ABS1R728_9SPHI</name>
<comment type="caution">
    <text evidence="4">The sequence shown here is derived from an EMBL/GenBank/DDBJ whole genome shotgun (WGS) entry which is preliminary data.</text>
</comment>
<evidence type="ECO:0000259" key="2">
    <source>
        <dbReference type="Pfam" id="PF16370"/>
    </source>
</evidence>
<dbReference type="InterPro" id="IPR029052">
    <property type="entry name" value="Metallo-depent_PP-like"/>
</dbReference>
<sequence length="492" mass="55730">MLRFSLFTYLLLFPILLWSQHSSWVEGTVFIDKNKNQLLDAKERGLKHIAVSNGKDIVYTDSKGKFRIEVQSGQSIFPIVPNGYTLSRAKGEQVNNSFFFYPDSPDRLSAPLTHHFALIAEKQPDSFRIGAIGDIQVGDIEEINYAGKSIFSELASRTDIAFHLILGDLVNDDIHLLPPFKAMLQTLPSPSWTVLGNHDRNTDNTSPLHRHYNQQFGASTYAFNYGGRHFVVLNNVFSTGTRSYEGRVSDDQLQFLKADLEDLAKDTQVVLCQHIPMLYTRNRDEVLALLKPFSNVLLLSGHTHQVSRHFYNHGQVQEIVAGAPCGNWWTGEFNPWGVPDALMQCGSPRNYFTIDFDKTSYRIHFKGIGLDNDQQLDITMRGDTVITNLYAASDSTMVQVQIDNGEWLPMQQAKRPAESVLQIIEKNKEKKFPASGKRINPLRLRASPHIWQAVIPFLVPGVHTIRIKAFDRFGYHVEKVESFVNSVPTDIP</sequence>
<evidence type="ECO:0000313" key="4">
    <source>
        <dbReference type="EMBL" id="MBL1409807.1"/>
    </source>
</evidence>
<dbReference type="InterPro" id="IPR051918">
    <property type="entry name" value="STPP_CPPED1"/>
</dbReference>
<feature type="domain" description="Calcineurin-like phosphoesterase" evidence="1">
    <location>
        <begin position="127"/>
        <end position="305"/>
    </location>
</feature>
<dbReference type="PANTHER" id="PTHR43143:SF6">
    <property type="entry name" value="BLL3016 PROTEIN"/>
    <property type="match status" value="1"/>
</dbReference>
<evidence type="ECO:0000259" key="3">
    <source>
        <dbReference type="Pfam" id="PF16371"/>
    </source>
</evidence>
<organism evidence="4 5">
    <name type="scientific">Sphingobacterium faecale</name>
    <dbReference type="NCBI Taxonomy" id="2803775"/>
    <lineage>
        <taxon>Bacteria</taxon>
        <taxon>Pseudomonadati</taxon>
        <taxon>Bacteroidota</taxon>
        <taxon>Sphingobacteriia</taxon>
        <taxon>Sphingobacteriales</taxon>
        <taxon>Sphingobacteriaceae</taxon>
        <taxon>Sphingobacterium</taxon>
    </lineage>
</organism>
<evidence type="ECO:0000259" key="1">
    <source>
        <dbReference type="Pfam" id="PF00149"/>
    </source>
</evidence>
<dbReference type="RefSeq" id="WP_202103521.1">
    <property type="nucleotide sequence ID" value="NZ_JAERTY010000007.1"/>
</dbReference>
<dbReference type="InterPro" id="IPR004843">
    <property type="entry name" value="Calcineurin-like_PHP"/>
</dbReference>
<protein>
    <submittedName>
        <fullName evidence="4">Calcineurin-like phosphoesterase family protein</fullName>
    </submittedName>
</protein>
<dbReference type="Proteomes" id="UP000625283">
    <property type="component" value="Unassembled WGS sequence"/>
</dbReference>
<keyword evidence="5" id="KW-1185">Reference proteome</keyword>
<dbReference type="Pfam" id="PF00149">
    <property type="entry name" value="Metallophos"/>
    <property type="match status" value="1"/>
</dbReference>
<reference evidence="4 5" key="1">
    <citation type="submission" date="2021-01" db="EMBL/GenBank/DDBJ databases">
        <title>C459-1 draft genome sequence.</title>
        <authorList>
            <person name="Zhang X.-F."/>
        </authorList>
    </citation>
    <scope>NUCLEOTIDE SEQUENCE [LARGE SCALE GENOMIC DNA]</scope>
    <source>
        <strain evidence="5">C459-1</strain>
    </source>
</reference>
<evidence type="ECO:0000313" key="5">
    <source>
        <dbReference type="Proteomes" id="UP000625283"/>
    </source>
</evidence>
<dbReference type="InterPro" id="IPR032285">
    <property type="entry name" value="Metallophos_N"/>
</dbReference>
<dbReference type="SUPFAM" id="SSF56300">
    <property type="entry name" value="Metallo-dependent phosphatases"/>
    <property type="match status" value="1"/>
</dbReference>
<dbReference type="PANTHER" id="PTHR43143">
    <property type="entry name" value="METALLOPHOSPHOESTERASE, CALCINEURIN SUPERFAMILY"/>
    <property type="match status" value="1"/>
</dbReference>
<feature type="domain" description="Calcineurin-like phosphoesterase N-terminal" evidence="3">
    <location>
        <begin position="40"/>
        <end position="91"/>
    </location>
</feature>
<dbReference type="Pfam" id="PF16370">
    <property type="entry name" value="MetallophosC"/>
    <property type="match status" value="1"/>
</dbReference>
<accession>A0ABS1R728</accession>
<dbReference type="InterPro" id="IPR032288">
    <property type="entry name" value="Metallophos_C"/>
</dbReference>
<gene>
    <name evidence="4" type="ORF">JKG61_13680</name>
</gene>
<proteinExistence type="predicted"/>
<dbReference type="Gene3D" id="3.60.21.10">
    <property type="match status" value="1"/>
</dbReference>